<comment type="caution">
    <text evidence="2">The sequence shown here is derived from an EMBL/GenBank/DDBJ whole genome shotgun (WGS) entry which is preliminary data.</text>
</comment>
<organism evidence="2 3">
    <name type="scientific">Polarella glacialis</name>
    <name type="common">Dinoflagellate</name>
    <dbReference type="NCBI Taxonomy" id="89957"/>
    <lineage>
        <taxon>Eukaryota</taxon>
        <taxon>Sar</taxon>
        <taxon>Alveolata</taxon>
        <taxon>Dinophyceae</taxon>
        <taxon>Suessiales</taxon>
        <taxon>Suessiaceae</taxon>
        <taxon>Polarella</taxon>
    </lineage>
</organism>
<gene>
    <name evidence="2" type="ORF">PGLA2088_LOCUS46569</name>
</gene>
<dbReference type="Proteomes" id="UP000626109">
    <property type="component" value="Unassembled WGS sequence"/>
</dbReference>
<evidence type="ECO:0000313" key="2">
    <source>
        <dbReference type="EMBL" id="CAE8732809.1"/>
    </source>
</evidence>
<evidence type="ECO:0000256" key="1">
    <source>
        <dbReference type="SAM" id="MobiDB-lite"/>
    </source>
</evidence>
<proteinExistence type="predicted"/>
<sequence length="146" mass="15837">MFGFCGYARLGNDKQRRMLFPHQRCSGSALAMGKLTVQGSGCFGRGWLQAADPPRHSRPCAVTAAGGRLSPRAAEQSCRSGRRVLPGRRLRERCPSHRRRGRFAAAAPGLRRRDVAGRQTTVPGFPQPWAGSSGRGLLGEGPRQLT</sequence>
<dbReference type="EMBL" id="CAJNNW010036240">
    <property type="protein sequence ID" value="CAE8732809.1"/>
    <property type="molecule type" value="Genomic_DNA"/>
</dbReference>
<feature type="region of interest" description="Disordered" evidence="1">
    <location>
        <begin position="113"/>
        <end position="146"/>
    </location>
</feature>
<accession>A0A813LTT8</accession>
<protein>
    <submittedName>
        <fullName evidence="2">Uncharacterized protein</fullName>
    </submittedName>
</protein>
<evidence type="ECO:0000313" key="3">
    <source>
        <dbReference type="Proteomes" id="UP000626109"/>
    </source>
</evidence>
<dbReference type="AlphaFoldDB" id="A0A813LTT8"/>
<reference evidence="2" key="1">
    <citation type="submission" date="2021-02" db="EMBL/GenBank/DDBJ databases">
        <authorList>
            <person name="Dougan E. K."/>
            <person name="Rhodes N."/>
            <person name="Thang M."/>
            <person name="Chan C."/>
        </authorList>
    </citation>
    <scope>NUCLEOTIDE SEQUENCE</scope>
</reference>
<feature type="non-terminal residue" evidence="2">
    <location>
        <position position="146"/>
    </location>
</feature>
<name>A0A813LTT8_POLGL</name>